<sequence length="205" mass="23162">MRRGVRCPTIDVVVDIARLSQLWEQRWPGCSKVPYLLRGLTDRWVRFHTLPGSKRYPETEAEYNIILGRHHTVLTELVTAPAVLVVTPAYSDQPTPPRQGRSAEATAVQPGATYWTSACIDDEPDSTSWIHFYVSETPWVAAGLDPLLRHVADDIIANVLITDVDLQWLYHPYDGGMDVILPTTAERDSLRRRHSEWLSAHPTGL</sequence>
<dbReference type="EMBL" id="BOPG01000077">
    <property type="protein sequence ID" value="GIJ62331.1"/>
    <property type="molecule type" value="Genomic_DNA"/>
</dbReference>
<evidence type="ECO:0000313" key="3">
    <source>
        <dbReference type="Proteomes" id="UP000612585"/>
    </source>
</evidence>
<accession>A0A8J3ZIU7</accession>
<dbReference type="Proteomes" id="UP000612585">
    <property type="component" value="Unassembled WGS sequence"/>
</dbReference>
<comment type="caution">
    <text evidence="2">The sequence shown here is derived from an EMBL/GenBank/DDBJ whole genome shotgun (WGS) entry which is preliminary data.</text>
</comment>
<gene>
    <name evidence="2" type="ORF">Vau01_098470</name>
</gene>
<dbReference type="AlphaFoldDB" id="A0A8J3ZIU7"/>
<organism evidence="2 3">
    <name type="scientific">Virgisporangium aurantiacum</name>
    <dbReference type="NCBI Taxonomy" id="175570"/>
    <lineage>
        <taxon>Bacteria</taxon>
        <taxon>Bacillati</taxon>
        <taxon>Actinomycetota</taxon>
        <taxon>Actinomycetes</taxon>
        <taxon>Micromonosporales</taxon>
        <taxon>Micromonosporaceae</taxon>
        <taxon>Virgisporangium</taxon>
    </lineage>
</organism>
<name>A0A8J3ZIU7_9ACTN</name>
<proteinExistence type="predicted"/>
<evidence type="ECO:0000313" key="2">
    <source>
        <dbReference type="EMBL" id="GIJ62331.1"/>
    </source>
</evidence>
<dbReference type="Pfam" id="PF13021">
    <property type="entry name" value="DUF3885"/>
    <property type="match status" value="1"/>
</dbReference>
<dbReference type="InterPro" id="IPR024976">
    <property type="entry name" value="DUF3885"/>
</dbReference>
<evidence type="ECO:0000259" key="1">
    <source>
        <dbReference type="Pfam" id="PF13021"/>
    </source>
</evidence>
<reference evidence="2" key="1">
    <citation type="submission" date="2021-01" db="EMBL/GenBank/DDBJ databases">
        <title>Whole genome shotgun sequence of Virgisporangium aurantiacum NBRC 16421.</title>
        <authorList>
            <person name="Komaki H."/>
            <person name="Tamura T."/>
        </authorList>
    </citation>
    <scope>NUCLEOTIDE SEQUENCE</scope>
    <source>
        <strain evidence="2">NBRC 16421</strain>
    </source>
</reference>
<protein>
    <recommendedName>
        <fullName evidence="1">DUF3885 domain-containing protein</fullName>
    </recommendedName>
</protein>
<feature type="domain" description="DUF3885" evidence="1">
    <location>
        <begin position="36"/>
        <end position="202"/>
    </location>
</feature>
<keyword evidence="3" id="KW-1185">Reference proteome</keyword>